<feature type="compositionally biased region" description="Basic and acidic residues" evidence="1">
    <location>
        <begin position="169"/>
        <end position="178"/>
    </location>
</feature>
<evidence type="ECO:0008006" key="4">
    <source>
        <dbReference type="Google" id="ProtNLM"/>
    </source>
</evidence>
<accession>A0A9P9D9V0</accession>
<proteinExistence type="predicted"/>
<dbReference type="AlphaFoldDB" id="A0A9P9D9V0"/>
<comment type="caution">
    <text evidence="2">The sequence shown here is derived from an EMBL/GenBank/DDBJ whole genome shotgun (WGS) entry which is preliminary data.</text>
</comment>
<protein>
    <recommendedName>
        <fullName evidence="4">C2H2-type domain-containing protein</fullName>
    </recommendedName>
</protein>
<reference evidence="2" key="1">
    <citation type="journal article" date="2021" name="Nat. Commun.">
        <title>Genetic determinants of endophytism in the Arabidopsis root mycobiome.</title>
        <authorList>
            <person name="Mesny F."/>
            <person name="Miyauchi S."/>
            <person name="Thiergart T."/>
            <person name="Pickel B."/>
            <person name="Atanasova L."/>
            <person name="Karlsson M."/>
            <person name="Huettel B."/>
            <person name="Barry K.W."/>
            <person name="Haridas S."/>
            <person name="Chen C."/>
            <person name="Bauer D."/>
            <person name="Andreopoulos W."/>
            <person name="Pangilinan J."/>
            <person name="LaButti K."/>
            <person name="Riley R."/>
            <person name="Lipzen A."/>
            <person name="Clum A."/>
            <person name="Drula E."/>
            <person name="Henrissat B."/>
            <person name="Kohler A."/>
            <person name="Grigoriev I.V."/>
            <person name="Martin F.M."/>
            <person name="Hacquard S."/>
        </authorList>
    </citation>
    <scope>NUCLEOTIDE SEQUENCE</scope>
    <source>
        <strain evidence="2">MPI-CAGE-CH-0243</strain>
    </source>
</reference>
<evidence type="ECO:0000313" key="2">
    <source>
        <dbReference type="EMBL" id="KAH7115238.1"/>
    </source>
</evidence>
<dbReference type="Proteomes" id="UP000700596">
    <property type="component" value="Unassembled WGS sequence"/>
</dbReference>
<evidence type="ECO:0000256" key="1">
    <source>
        <dbReference type="SAM" id="MobiDB-lite"/>
    </source>
</evidence>
<dbReference type="EMBL" id="JAGMWT010000016">
    <property type="protein sequence ID" value="KAH7115238.1"/>
    <property type="molecule type" value="Genomic_DNA"/>
</dbReference>
<evidence type="ECO:0000313" key="3">
    <source>
        <dbReference type="Proteomes" id="UP000700596"/>
    </source>
</evidence>
<feature type="region of interest" description="Disordered" evidence="1">
    <location>
        <begin position="158"/>
        <end position="190"/>
    </location>
</feature>
<keyword evidence="3" id="KW-1185">Reference proteome</keyword>
<dbReference type="OrthoDB" id="2687452at2759"/>
<name>A0A9P9D9V0_9PLEO</name>
<organism evidence="2 3">
    <name type="scientific">Dendryphion nanum</name>
    <dbReference type="NCBI Taxonomy" id="256645"/>
    <lineage>
        <taxon>Eukaryota</taxon>
        <taxon>Fungi</taxon>
        <taxon>Dikarya</taxon>
        <taxon>Ascomycota</taxon>
        <taxon>Pezizomycotina</taxon>
        <taxon>Dothideomycetes</taxon>
        <taxon>Pleosporomycetidae</taxon>
        <taxon>Pleosporales</taxon>
        <taxon>Torulaceae</taxon>
        <taxon>Dendryphion</taxon>
    </lineage>
</organism>
<gene>
    <name evidence="2" type="ORF">B0J11DRAFT_128385</name>
</gene>
<sequence length="190" mass="21222">MERYDNYHPGLGHTNVFGSILVWSTITSDFFMNRLPVHSSVSLSPALSNGQTAHLTQLPLPNFSPSQISTSIDTSPTLPLASPVRQRNRRTNNPVNVSASNTMGIITVDDRFLCTSKDCNLPSFSRLADLRRHYEQQHAKVRTQLFCPYIDCPRGAGTGGGNKGRSFGNRKDKRAEHIRNKHKDYVAPQE</sequence>
<feature type="region of interest" description="Disordered" evidence="1">
    <location>
        <begin position="71"/>
        <end position="96"/>
    </location>
</feature>